<dbReference type="PROSITE" id="PS51737">
    <property type="entry name" value="RECOMBINASE_DNA_BIND"/>
    <property type="match status" value="1"/>
</dbReference>
<feature type="domain" description="Recombinase" evidence="3">
    <location>
        <begin position="159"/>
        <end position="271"/>
    </location>
</feature>
<proteinExistence type="predicted"/>
<dbReference type="Pfam" id="PF07508">
    <property type="entry name" value="Recombinase"/>
    <property type="match status" value="1"/>
</dbReference>
<feature type="domain" description="Resolvase/invertase-type recombinase catalytic" evidence="2">
    <location>
        <begin position="3"/>
        <end position="152"/>
    </location>
</feature>
<dbReference type="Pfam" id="PF00239">
    <property type="entry name" value="Resolvase"/>
    <property type="match status" value="1"/>
</dbReference>
<evidence type="ECO:0000259" key="2">
    <source>
        <dbReference type="PROSITE" id="PS51736"/>
    </source>
</evidence>
<dbReference type="RefSeq" id="WP_236078337.1">
    <property type="nucleotide sequence ID" value="NZ_FWZD01000040.1"/>
</dbReference>
<keyword evidence="1" id="KW-0175">Coiled coil</keyword>
<name>A0A1Y5ZDX7_9BACI</name>
<dbReference type="Gene3D" id="3.40.50.1390">
    <property type="entry name" value="Resolvase, N-terminal catalytic domain"/>
    <property type="match status" value="1"/>
</dbReference>
<dbReference type="InterPro" id="IPR036162">
    <property type="entry name" value="Resolvase-like_N_sf"/>
</dbReference>
<reference evidence="5" key="1">
    <citation type="submission" date="2017-04" db="EMBL/GenBank/DDBJ databases">
        <authorList>
            <person name="Criscuolo A."/>
        </authorList>
    </citation>
    <scope>NUCLEOTIDE SEQUENCE [LARGE SCALE GENOMIC DNA]</scope>
</reference>
<dbReference type="GO" id="GO:0000150">
    <property type="term" value="F:DNA strand exchange activity"/>
    <property type="evidence" value="ECO:0007669"/>
    <property type="project" value="InterPro"/>
</dbReference>
<dbReference type="InterPro" id="IPR038109">
    <property type="entry name" value="DNA_bind_recomb_sf"/>
</dbReference>
<dbReference type="GO" id="GO:0003677">
    <property type="term" value="F:DNA binding"/>
    <property type="evidence" value="ECO:0007669"/>
    <property type="project" value="InterPro"/>
</dbReference>
<gene>
    <name evidence="4" type="ORF">BACERE00185_01819</name>
</gene>
<sequence>MKKTVSYYRSSSKKQEHSVTMQRYFARAYCKERYFKLDYEFEDPYVSARTKKMYERPGLCKLLEAIRNDEIENLILYKRDRLARNVIEYMGIYELLQEKEIKVHFTTVGEPAMEYTPMNRYLELIMAGFAQHEGEQINKRFDAMRQSKFDAGRAVSSLPYGFKNNKKTKEIEMIENEVNIIKFIFNEFLDDACTSLKQIKHKLDAEGFKKRKGSLWETQDIRRTLENPFYMGTYCVRLKGVEQEQQLDEIMIIEPQEWDAVQEKLNRVLNKLGPRNKEEDPSEEDILYRMEGLLQCSYCKKPLEGVRKKRKGILLMGYQCNEHALYIDKDYIEEQTFDKMKQFFLTLQEKEMDRLFERYYKENVQKAKQKSQEYTQRLNRMNKNVHKKVQNWLKEKENILLQNQMLDSHRKVQEYKQMKEELEAKLHVLKKIPDQLKDLKDDIHKEVVLDSLPDYKSIELFRDLIFTVMIDKHGYEIIFKNPFLNYQEVYTCENNS</sequence>
<evidence type="ECO:0000313" key="4">
    <source>
        <dbReference type="EMBL" id="SMD93771.1"/>
    </source>
</evidence>
<dbReference type="SMART" id="SM00857">
    <property type="entry name" value="Resolvase"/>
    <property type="match status" value="1"/>
</dbReference>
<accession>A0A1Y5ZDX7</accession>
<dbReference type="SUPFAM" id="SSF53041">
    <property type="entry name" value="Resolvase-like"/>
    <property type="match status" value="1"/>
</dbReference>
<protein>
    <recommendedName>
        <fullName evidence="6">Recombinase family protein</fullName>
    </recommendedName>
</protein>
<dbReference type="PANTHER" id="PTHR30461:SF23">
    <property type="entry name" value="DNA RECOMBINASE-RELATED"/>
    <property type="match status" value="1"/>
</dbReference>
<evidence type="ECO:0000259" key="3">
    <source>
        <dbReference type="PROSITE" id="PS51737"/>
    </source>
</evidence>
<dbReference type="PROSITE" id="PS51736">
    <property type="entry name" value="RECOMBINASES_3"/>
    <property type="match status" value="1"/>
</dbReference>
<dbReference type="InterPro" id="IPR011109">
    <property type="entry name" value="DNA_bind_recombinase_dom"/>
</dbReference>
<organism evidence="4 5">
    <name type="scientific">Bacillus mobilis</name>
    <dbReference type="NCBI Taxonomy" id="2026190"/>
    <lineage>
        <taxon>Bacteria</taxon>
        <taxon>Bacillati</taxon>
        <taxon>Bacillota</taxon>
        <taxon>Bacilli</taxon>
        <taxon>Bacillales</taxon>
        <taxon>Bacillaceae</taxon>
        <taxon>Bacillus</taxon>
        <taxon>Bacillus cereus group</taxon>
    </lineage>
</organism>
<dbReference type="AlphaFoldDB" id="A0A1Y5ZDX7"/>
<evidence type="ECO:0008006" key="6">
    <source>
        <dbReference type="Google" id="ProtNLM"/>
    </source>
</evidence>
<evidence type="ECO:0000256" key="1">
    <source>
        <dbReference type="SAM" id="Coils"/>
    </source>
</evidence>
<dbReference type="PANTHER" id="PTHR30461">
    <property type="entry name" value="DNA-INVERTASE FROM LAMBDOID PROPHAGE"/>
    <property type="match status" value="1"/>
</dbReference>
<dbReference type="Proteomes" id="UP000194439">
    <property type="component" value="Unassembled WGS sequence"/>
</dbReference>
<dbReference type="Gene3D" id="3.90.1750.20">
    <property type="entry name" value="Putative Large Serine Recombinase, Chain B, Domain 2"/>
    <property type="match status" value="1"/>
</dbReference>
<dbReference type="InterPro" id="IPR050639">
    <property type="entry name" value="SSR_resolvase"/>
</dbReference>
<dbReference type="EMBL" id="FWZD01000040">
    <property type="protein sequence ID" value="SMD93771.1"/>
    <property type="molecule type" value="Genomic_DNA"/>
</dbReference>
<feature type="coiled-coil region" evidence="1">
    <location>
        <begin position="364"/>
        <end position="432"/>
    </location>
</feature>
<evidence type="ECO:0000313" key="5">
    <source>
        <dbReference type="Proteomes" id="UP000194439"/>
    </source>
</evidence>
<dbReference type="CDD" id="cd00338">
    <property type="entry name" value="Ser_Recombinase"/>
    <property type="match status" value="1"/>
</dbReference>
<dbReference type="InterPro" id="IPR006119">
    <property type="entry name" value="Resolv_N"/>
</dbReference>